<keyword evidence="2" id="KW-0472">Membrane</keyword>
<evidence type="ECO:0000313" key="3">
    <source>
        <dbReference type="EMBL" id="CAB4279128.1"/>
    </source>
</evidence>
<accession>A0A6J5UZ88</accession>
<evidence type="ECO:0000256" key="2">
    <source>
        <dbReference type="SAM" id="Phobius"/>
    </source>
</evidence>
<evidence type="ECO:0000313" key="4">
    <source>
        <dbReference type="Proteomes" id="UP000507222"/>
    </source>
</evidence>
<evidence type="ECO:0000256" key="1">
    <source>
        <dbReference type="SAM" id="MobiDB-lite"/>
    </source>
</evidence>
<sequence>MEGDKGKCSEVDGESTSVIINDGPTVEELKKNIEAKLLTHSPLLPLCCIFKVPEVIRRQKKQAYEPDIVSIGPFHHGNKKFQLFEDVKRWYLQCLLSSSKDVSLESLIKVIMELAKSARDCYVADPLDGDLDQKYFVEMMILDGCFLLELFRKARYEELQNENDPVFNVSCMKEHLYHDLLLLENQLPWSVLECLYNLTANSPNQRGDSLTSLVLNFFMQSEADYLMLNSSFELPYKILHILALIRAVIVSGLDDEEQQKKKLPAEEQQKKKGPKLPQRIPNATSLSEAGVRFEARQNKEEGKGECIMNIKFKNGVFKIPPLGIDERTEPLFRNLIVFEQCYHACLHKITSYAVLMDNLIDSREDIDFLCDKGILANWLNPDDAAQFFNKLYNDTTVIGYYYNGLSDEVNDYYKTKWHKFMEILRHDYFSTPWRIISFIAAFILLVLTLVQTLYTIQWP</sequence>
<feature type="region of interest" description="Disordered" evidence="1">
    <location>
        <begin position="260"/>
        <end position="281"/>
    </location>
</feature>
<dbReference type="Proteomes" id="UP000507222">
    <property type="component" value="Unassembled WGS sequence"/>
</dbReference>
<protein>
    <submittedName>
        <fullName evidence="3">Uncharacterized protein</fullName>
    </submittedName>
</protein>
<keyword evidence="2" id="KW-0812">Transmembrane</keyword>
<reference evidence="3 4" key="1">
    <citation type="submission" date="2020-05" db="EMBL/GenBank/DDBJ databases">
        <authorList>
            <person name="Campoy J."/>
            <person name="Schneeberger K."/>
            <person name="Spophaly S."/>
        </authorList>
    </citation>
    <scope>NUCLEOTIDE SEQUENCE [LARGE SCALE GENOMIC DNA]</scope>
    <source>
        <strain evidence="3">PruArmRojPasFocal</strain>
    </source>
</reference>
<dbReference type="EMBL" id="CAEKDK010000005">
    <property type="protein sequence ID" value="CAB4279128.1"/>
    <property type="molecule type" value="Genomic_DNA"/>
</dbReference>
<proteinExistence type="predicted"/>
<organism evidence="3 4">
    <name type="scientific">Prunus armeniaca</name>
    <name type="common">Apricot</name>
    <name type="synonym">Armeniaca vulgaris</name>
    <dbReference type="NCBI Taxonomy" id="36596"/>
    <lineage>
        <taxon>Eukaryota</taxon>
        <taxon>Viridiplantae</taxon>
        <taxon>Streptophyta</taxon>
        <taxon>Embryophyta</taxon>
        <taxon>Tracheophyta</taxon>
        <taxon>Spermatophyta</taxon>
        <taxon>Magnoliopsida</taxon>
        <taxon>eudicotyledons</taxon>
        <taxon>Gunneridae</taxon>
        <taxon>Pentapetalae</taxon>
        <taxon>rosids</taxon>
        <taxon>fabids</taxon>
        <taxon>Rosales</taxon>
        <taxon>Rosaceae</taxon>
        <taxon>Amygdaloideae</taxon>
        <taxon>Amygdaleae</taxon>
        <taxon>Prunus</taxon>
    </lineage>
</organism>
<name>A0A6J5UZ88_PRUAR</name>
<gene>
    <name evidence="3" type="ORF">CURHAP_LOCUS31255</name>
</gene>
<dbReference type="Pfam" id="PF03140">
    <property type="entry name" value="DUF247"/>
    <property type="match status" value="1"/>
</dbReference>
<feature type="compositionally biased region" description="Basic and acidic residues" evidence="1">
    <location>
        <begin position="260"/>
        <end position="270"/>
    </location>
</feature>
<dbReference type="InterPro" id="IPR004158">
    <property type="entry name" value="DUF247_pln"/>
</dbReference>
<dbReference type="AlphaFoldDB" id="A0A6J5UZ88"/>
<dbReference type="PANTHER" id="PTHR31170">
    <property type="entry name" value="BNAC04G53230D PROTEIN"/>
    <property type="match status" value="1"/>
</dbReference>
<keyword evidence="2" id="KW-1133">Transmembrane helix</keyword>
<feature type="transmembrane region" description="Helical" evidence="2">
    <location>
        <begin position="435"/>
        <end position="456"/>
    </location>
</feature>
<dbReference type="PANTHER" id="PTHR31170:SF17">
    <property type="match status" value="1"/>
</dbReference>